<protein>
    <submittedName>
        <fullName evidence="1">Uncharacterized protein</fullName>
    </submittedName>
</protein>
<sequence length="69" mass="7587">MGADERWRHNVVIFLLGKSAILECTATEDELVSSCIKQLSDRPGPYRAVDLDTFYDASLPECVGVGDVL</sequence>
<dbReference type="Proteomes" id="UP000321424">
    <property type="component" value="Unassembled WGS sequence"/>
</dbReference>
<gene>
    <name evidence="1" type="ORF">NN4_61260</name>
</gene>
<dbReference type="AlphaFoldDB" id="A0A511MNB9"/>
<comment type="caution">
    <text evidence="1">The sequence shown here is derived from an EMBL/GenBank/DDBJ whole genome shotgun (WGS) entry which is preliminary data.</text>
</comment>
<reference evidence="1 2" key="1">
    <citation type="submission" date="2019-07" db="EMBL/GenBank/DDBJ databases">
        <title>Whole genome shotgun sequence of Nocardia ninae NBRC 108245.</title>
        <authorList>
            <person name="Hosoyama A."/>
            <person name="Uohara A."/>
            <person name="Ohji S."/>
            <person name="Ichikawa N."/>
        </authorList>
    </citation>
    <scope>NUCLEOTIDE SEQUENCE [LARGE SCALE GENOMIC DNA]</scope>
    <source>
        <strain evidence="1 2">NBRC 108245</strain>
    </source>
</reference>
<accession>A0A511MNB9</accession>
<proteinExistence type="predicted"/>
<evidence type="ECO:0000313" key="1">
    <source>
        <dbReference type="EMBL" id="GEM41607.1"/>
    </source>
</evidence>
<keyword evidence="2" id="KW-1185">Reference proteome</keyword>
<dbReference type="EMBL" id="BJXA01000054">
    <property type="protein sequence ID" value="GEM41607.1"/>
    <property type="molecule type" value="Genomic_DNA"/>
</dbReference>
<evidence type="ECO:0000313" key="2">
    <source>
        <dbReference type="Proteomes" id="UP000321424"/>
    </source>
</evidence>
<name>A0A511MNB9_9NOCA</name>
<organism evidence="1 2">
    <name type="scientific">Nocardia ninae NBRC 108245</name>
    <dbReference type="NCBI Taxonomy" id="1210091"/>
    <lineage>
        <taxon>Bacteria</taxon>
        <taxon>Bacillati</taxon>
        <taxon>Actinomycetota</taxon>
        <taxon>Actinomycetes</taxon>
        <taxon>Mycobacteriales</taxon>
        <taxon>Nocardiaceae</taxon>
        <taxon>Nocardia</taxon>
    </lineage>
</organism>